<dbReference type="EMBL" id="FMVW01000009">
    <property type="protein sequence ID" value="SCZ44399.1"/>
    <property type="molecule type" value="Genomic_DNA"/>
</dbReference>
<accession>A0A1G5P5G9</accession>
<evidence type="ECO:0000259" key="3">
    <source>
        <dbReference type="Pfam" id="PF02230"/>
    </source>
</evidence>
<gene>
    <name evidence="4" type="ORF">SAMN03080610_03195</name>
</gene>
<dbReference type="OrthoDB" id="9801763at2"/>
<reference evidence="4 5" key="1">
    <citation type="submission" date="2016-10" db="EMBL/GenBank/DDBJ databases">
        <authorList>
            <person name="de Groot N.N."/>
        </authorList>
    </citation>
    <scope>NUCLEOTIDE SEQUENCE [LARGE SCALE GENOMIC DNA]</scope>
    <source>
        <strain evidence="4 5">DSM 2698</strain>
    </source>
</reference>
<protein>
    <submittedName>
        <fullName evidence="4">Phospholipase/carboxylesterase</fullName>
    </submittedName>
</protein>
<evidence type="ECO:0000313" key="4">
    <source>
        <dbReference type="EMBL" id="SCZ44399.1"/>
    </source>
</evidence>
<name>A0A1G5P5G9_AFIMA</name>
<organism evidence="4 5">
    <name type="scientific">Afifella marina DSM 2698</name>
    <dbReference type="NCBI Taxonomy" id="1120955"/>
    <lineage>
        <taxon>Bacteria</taxon>
        <taxon>Pseudomonadati</taxon>
        <taxon>Pseudomonadota</taxon>
        <taxon>Alphaproteobacteria</taxon>
        <taxon>Hyphomicrobiales</taxon>
        <taxon>Afifellaceae</taxon>
        <taxon>Afifella</taxon>
    </lineage>
</organism>
<keyword evidence="2" id="KW-0378">Hydrolase</keyword>
<dbReference type="InterPro" id="IPR029058">
    <property type="entry name" value="AB_hydrolase_fold"/>
</dbReference>
<dbReference type="Proteomes" id="UP000199347">
    <property type="component" value="Unassembled WGS sequence"/>
</dbReference>
<dbReference type="PANTHER" id="PTHR10655:SF17">
    <property type="entry name" value="LYSOPHOSPHOLIPASE-LIKE PROTEIN 1"/>
    <property type="match status" value="1"/>
</dbReference>
<dbReference type="GO" id="GO:0016787">
    <property type="term" value="F:hydrolase activity"/>
    <property type="evidence" value="ECO:0007669"/>
    <property type="project" value="UniProtKB-KW"/>
</dbReference>
<evidence type="ECO:0000256" key="1">
    <source>
        <dbReference type="ARBA" id="ARBA00006499"/>
    </source>
</evidence>
<dbReference type="InterPro" id="IPR050565">
    <property type="entry name" value="LYPA1-2/EST-like"/>
</dbReference>
<dbReference type="RefSeq" id="WP_092815576.1">
    <property type="nucleotide sequence ID" value="NZ_FMVW01000009.1"/>
</dbReference>
<dbReference type="Pfam" id="PF02230">
    <property type="entry name" value="Abhydrolase_2"/>
    <property type="match status" value="1"/>
</dbReference>
<dbReference type="STRING" id="1120955.SAMN03080610_03195"/>
<feature type="domain" description="Phospholipase/carboxylesterase/thioesterase" evidence="3">
    <location>
        <begin position="16"/>
        <end position="215"/>
    </location>
</feature>
<dbReference type="InterPro" id="IPR003140">
    <property type="entry name" value="PLipase/COase/thioEstase"/>
</dbReference>
<keyword evidence="5" id="KW-1185">Reference proteome</keyword>
<dbReference type="SUPFAM" id="SSF53474">
    <property type="entry name" value="alpha/beta-Hydrolases"/>
    <property type="match status" value="1"/>
</dbReference>
<sequence>MPLTLLDGPRIAPASGGAAKSLVVFLHGFGADGNDLIAIGREWARALPDTAFVAPHAPEPCAAAPMGRQWFDLTRQDPEVYKLGVAGAAPSLDHFLDQEMQRAGVDETKTALVGFSQGTMMALHVGPLRPKKLAGIVGFSGLLADKAAIAAPEAQKPPVLLVHGDSDQLIPVQALFMANEGLTEAKVPVEWHISQGIGHGIGPDGLSLAQQFLQRVLGAA</sequence>
<dbReference type="Gene3D" id="3.40.50.1820">
    <property type="entry name" value="alpha/beta hydrolase"/>
    <property type="match status" value="1"/>
</dbReference>
<evidence type="ECO:0000256" key="2">
    <source>
        <dbReference type="ARBA" id="ARBA00022801"/>
    </source>
</evidence>
<dbReference type="PANTHER" id="PTHR10655">
    <property type="entry name" value="LYSOPHOSPHOLIPASE-RELATED"/>
    <property type="match status" value="1"/>
</dbReference>
<proteinExistence type="inferred from homology"/>
<dbReference type="AlphaFoldDB" id="A0A1G5P5G9"/>
<comment type="similarity">
    <text evidence="1">Belongs to the AB hydrolase superfamily. AB hydrolase 2 family.</text>
</comment>
<evidence type="ECO:0000313" key="5">
    <source>
        <dbReference type="Proteomes" id="UP000199347"/>
    </source>
</evidence>